<evidence type="ECO:0000313" key="1">
    <source>
        <dbReference type="EMBL" id="KAF7366062.1"/>
    </source>
</evidence>
<protein>
    <submittedName>
        <fullName evidence="1">Uncharacterized protein</fullName>
    </submittedName>
</protein>
<dbReference type="EMBL" id="JACAZI010000003">
    <property type="protein sequence ID" value="KAF7366062.1"/>
    <property type="molecule type" value="Genomic_DNA"/>
</dbReference>
<dbReference type="Proteomes" id="UP000620124">
    <property type="component" value="Unassembled WGS sequence"/>
</dbReference>
<dbReference type="AlphaFoldDB" id="A0A8H6YVN1"/>
<reference evidence="1" key="1">
    <citation type="submission" date="2020-05" db="EMBL/GenBank/DDBJ databases">
        <title>Mycena genomes resolve the evolution of fungal bioluminescence.</title>
        <authorList>
            <person name="Tsai I.J."/>
        </authorList>
    </citation>
    <scope>NUCLEOTIDE SEQUENCE</scope>
    <source>
        <strain evidence="1">CCC161011</strain>
    </source>
</reference>
<keyword evidence="2" id="KW-1185">Reference proteome</keyword>
<evidence type="ECO:0000313" key="2">
    <source>
        <dbReference type="Proteomes" id="UP000620124"/>
    </source>
</evidence>
<sequence length="271" mass="28604">MGGRYCVDLLPSLNVFAANSSSNDPVNAGLVANIRVTYDDFTTDTIIADSSWRAHLWVPGFEQLSFDDISWPTAIVKSAYSGTVVLPSNPRALNLDAGPQWFWTDDIPANGIISAGSQAFRRTFTPFPGQVPMSANIIIAVDDSYTLWVNNVQVGTDAGFGVGQQYTVNFVSPPDTVVFAVLGKNAAPGGAGVLFAAEINMKPAGRANCTAGVFVVGNTAWVSTTGTIPAGWQAPTFDDSAWPPVTTEATYPDPNAWGTISLDAPSPPVDV</sequence>
<name>A0A8H6YVN1_9AGAR</name>
<organism evidence="1 2">
    <name type="scientific">Mycena venus</name>
    <dbReference type="NCBI Taxonomy" id="2733690"/>
    <lineage>
        <taxon>Eukaryota</taxon>
        <taxon>Fungi</taxon>
        <taxon>Dikarya</taxon>
        <taxon>Basidiomycota</taxon>
        <taxon>Agaricomycotina</taxon>
        <taxon>Agaricomycetes</taxon>
        <taxon>Agaricomycetidae</taxon>
        <taxon>Agaricales</taxon>
        <taxon>Marasmiineae</taxon>
        <taxon>Mycenaceae</taxon>
        <taxon>Mycena</taxon>
    </lineage>
</organism>
<proteinExistence type="predicted"/>
<dbReference type="Gene3D" id="2.60.120.260">
    <property type="entry name" value="Galactose-binding domain-like"/>
    <property type="match status" value="2"/>
</dbReference>
<gene>
    <name evidence="1" type="ORF">MVEN_00482400</name>
</gene>
<comment type="caution">
    <text evidence="1">The sequence shown here is derived from an EMBL/GenBank/DDBJ whole genome shotgun (WGS) entry which is preliminary data.</text>
</comment>
<accession>A0A8H6YVN1</accession>
<dbReference type="OrthoDB" id="10036721at2759"/>